<protein>
    <submittedName>
        <fullName evidence="5">Uncharacterized protein</fullName>
    </submittedName>
</protein>
<dbReference type="Pfam" id="PF01290">
    <property type="entry name" value="Thymosin"/>
    <property type="match status" value="1"/>
</dbReference>
<dbReference type="GO" id="GO:0007015">
    <property type="term" value="P:actin filament organization"/>
    <property type="evidence" value="ECO:0007669"/>
    <property type="project" value="InterPro"/>
</dbReference>
<dbReference type="EMBL" id="OD564573">
    <property type="protein sequence ID" value="CAD7439000.1"/>
    <property type="molecule type" value="Genomic_DNA"/>
</dbReference>
<reference evidence="5" key="1">
    <citation type="submission" date="2020-11" db="EMBL/GenBank/DDBJ databases">
        <authorList>
            <person name="Tran Van P."/>
        </authorList>
    </citation>
    <scope>NUCLEOTIDE SEQUENCE</scope>
</reference>
<evidence type="ECO:0000256" key="1">
    <source>
        <dbReference type="ARBA" id="ARBA00004245"/>
    </source>
</evidence>
<dbReference type="InterPro" id="IPR038386">
    <property type="entry name" value="Beta-thymosin_sf"/>
</dbReference>
<evidence type="ECO:0000256" key="3">
    <source>
        <dbReference type="ARBA" id="ARBA00022490"/>
    </source>
</evidence>
<evidence type="ECO:0000256" key="2">
    <source>
        <dbReference type="ARBA" id="ARBA00009511"/>
    </source>
</evidence>
<dbReference type="Gene3D" id="1.20.5.520">
    <property type="entry name" value="Single helix bin"/>
    <property type="match status" value="1"/>
</dbReference>
<dbReference type="GO" id="GO:0005856">
    <property type="term" value="C:cytoskeleton"/>
    <property type="evidence" value="ECO:0007669"/>
    <property type="project" value="UniProtKB-SubCell"/>
</dbReference>
<organism evidence="5">
    <name type="scientific">Timema bartmani</name>
    <dbReference type="NCBI Taxonomy" id="61472"/>
    <lineage>
        <taxon>Eukaryota</taxon>
        <taxon>Metazoa</taxon>
        <taxon>Ecdysozoa</taxon>
        <taxon>Arthropoda</taxon>
        <taxon>Hexapoda</taxon>
        <taxon>Insecta</taxon>
        <taxon>Pterygota</taxon>
        <taxon>Neoptera</taxon>
        <taxon>Polyneoptera</taxon>
        <taxon>Phasmatodea</taxon>
        <taxon>Timematodea</taxon>
        <taxon>Timematoidea</taxon>
        <taxon>Timematidae</taxon>
        <taxon>Timema</taxon>
    </lineage>
</organism>
<evidence type="ECO:0000313" key="5">
    <source>
        <dbReference type="EMBL" id="CAD7439000.1"/>
    </source>
</evidence>
<dbReference type="GO" id="GO:0003785">
    <property type="term" value="F:actin monomer binding"/>
    <property type="evidence" value="ECO:0007669"/>
    <property type="project" value="InterPro"/>
</dbReference>
<sequence>MNVHAGYPLPWLCAPLSRTFTSPRSPTSTVVCVGCVCRAAAGPELPRCCLSDMRATHGCQIWSEEDISPGSWADEICNLPHHELLTRLDSVILGVTRLAGVKVIGPPSCYQIQYVLVSIGESDSTRDSLRCEGEREDVRFSVVKGRESIVKTAELDRIPTCRFCSGPVEDPLHVTYMGLWGSLTQFVCRLEGPPLPPTDIIHLVIALSEALVSQKAVLPMMGRSGLEFLSDTLRISICRLLGSNQRWLVVVKCCTLHVVLWLHVDVRQERRHSDLIQGVESFSTDRLKRTNTNEKIVLPNAEAIQSDRCQLLAWGYIRDYLV</sequence>
<name>A0A7R9HYT9_9NEOP</name>
<keyword evidence="4" id="KW-0206">Cytoskeleton</keyword>
<accession>A0A7R9HYT9</accession>
<gene>
    <name evidence="5" type="ORF">TBIB3V08_LOCUS1581</name>
</gene>
<comment type="similarity">
    <text evidence="2">Belongs to the thymosin beta family.</text>
</comment>
<keyword evidence="3" id="KW-0963">Cytoplasm</keyword>
<evidence type="ECO:0000256" key="4">
    <source>
        <dbReference type="ARBA" id="ARBA00023212"/>
    </source>
</evidence>
<comment type="subcellular location">
    <subcellularLocation>
        <location evidence="1">Cytoplasm</location>
        <location evidence="1">Cytoskeleton</location>
    </subcellularLocation>
</comment>
<dbReference type="InterPro" id="IPR001152">
    <property type="entry name" value="Beta-thymosin"/>
</dbReference>
<dbReference type="SMART" id="SM00152">
    <property type="entry name" value="THY"/>
    <property type="match status" value="1"/>
</dbReference>
<dbReference type="AlphaFoldDB" id="A0A7R9HYT9"/>
<proteinExistence type="inferred from homology"/>